<dbReference type="Pfam" id="PF05822">
    <property type="entry name" value="UMPH-1"/>
    <property type="match status" value="1"/>
</dbReference>
<evidence type="ECO:0000256" key="8">
    <source>
        <dbReference type="ARBA" id="ARBA00023080"/>
    </source>
</evidence>
<evidence type="ECO:0000256" key="6">
    <source>
        <dbReference type="ARBA" id="ARBA00022801"/>
    </source>
</evidence>
<dbReference type="GO" id="GO:0000166">
    <property type="term" value="F:nucleotide binding"/>
    <property type="evidence" value="ECO:0007669"/>
    <property type="project" value="UniProtKB-KW"/>
</dbReference>
<keyword evidence="4" id="KW-0479">Metal-binding</keyword>
<reference evidence="13" key="1">
    <citation type="submission" date="2016-04" db="UniProtKB">
        <authorList>
            <consortium name="WormBaseParasite"/>
        </authorList>
    </citation>
    <scope>IDENTIFICATION</scope>
</reference>
<gene>
    <name evidence="10" type="ORF">DME_LOCUS8082</name>
</gene>
<keyword evidence="7" id="KW-0460">Magnesium</keyword>
<dbReference type="Proteomes" id="UP000274756">
    <property type="component" value="Unassembled WGS sequence"/>
</dbReference>
<dbReference type="EC" id="3.1.3.5" evidence="3 9"/>
<evidence type="ECO:0000256" key="5">
    <source>
        <dbReference type="ARBA" id="ARBA00022741"/>
    </source>
</evidence>
<evidence type="ECO:0000313" key="13">
    <source>
        <dbReference type="WBParaSite" id="DME_0000419901-mRNA-1"/>
    </source>
</evidence>
<evidence type="ECO:0000256" key="7">
    <source>
        <dbReference type="ARBA" id="ARBA00022842"/>
    </source>
</evidence>
<keyword evidence="8 9" id="KW-0546">Nucleotide metabolism</keyword>
<evidence type="ECO:0000256" key="3">
    <source>
        <dbReference type="ARBA" id="ARBA00012643"/>
    </source>
</evidence>
<comment type="similarity">
    <text evidence="2 9">Belongs to the pyrimidine 5'-nucleotidase family.</text>
</comment>
<keyword evidence="5 9" id="KW-0547">Nucleotide-binding</keyword>
<dbReference type="STRING" id="318479.A0A158Q480"/>
<dbReference type="SFLD" id="SFLDG01128">
    <property type="entry name" value="C1.4:_5'-Nucleotidase_Like"/>
    <property type="match status" value="1"/>
</dbReference>
<proteinExistence type="inferred from homology"/>
<evidence type="ECO:0000313" key="11">
    <source>
        <dbReference type="Proteomes" id="UP000038040"/>
    </source>
</evidence>
<keyword evidence="12" id="KW-1185">Reference proteome</keyword>
<dbReference type="GO" id="GO:0008253">
    <property type="term" value="F:5'-nucleotidase activity"/>
    <property type="evidence" value="ECO:0007669"/>
    <property type="project" value="UniProtKB-EC"/>
</dbReference>
<keyword evidence="9" id="KW-0963">Cytoplasm</keyword>
<dbReference type="NCBIfam" id="TIGR01544">
    <property type="entry name" value="HAD-SF-IE"/>
    <property type="match status" value="1"/>
</dbReference>
<evidence type="ECO:0000256" key="9">
    <source>
        <dbReference type="RuleBase" id="RU361276"/>
    </source>
</evidence>
<reference evidence="10 12" key="2">
    <citation type="submission" date="2018-11" db="EMBL/GenBank/DDBJ databases">
        <authorList>
            <consortium name="Pathogen Informatics"/>
        </authorList>
    </citation>
    <scope>NUCLEOTIDE SEQUENCE [LARGE SCALE GENOMIC DNA]</scope>
</reference>
<evidence type="ECO:0000256" key="2">
    <source>
        <dbReference type="ARBA" id="ARBA00008389"/>
    </source>
</evidence>
<protein>
    <recommendedName>
        <fullName evidence="3 9">5'-nucleotidase</fullName>
        <ecNumber evidence="3 9">3.1.3.5</ecNumber>
    </recommendedName>
</protein>
<keyword evidence="6 9" id="KW-0378">Hydrolase</keyword>
<accession>A0A158Q480</accession>
<sequence length="288" mass="33431">MLKNLLNNSKVRVKNPIKVQEKLEDFIKDGFDRLMVISDFDYTITRYHDEDNNKCWTTHGVFDSATEFLSPFVTEELQKLKRKYLPIEYDPDISEAEKRPKMEDWFVFSAIQSAHNLITSVHFERTAIESLVHQTEQLLFDLHCNHVPIFIFSAGIGNIIEIFLKEHFGNMNNIHIISNMMTFDVNNKINGFEEPLIHTFSKNSLMMKRDPKFFLKVANRHNVLLMGDSLGDTHMDAGLDDGRTVLKIGFLNFNIDTLLDKYLDGFDIVLIDDQSMDIPRSISTYSNK</sequence>
<dbReference type="GO" id="GO:0005737">
    <property type="term" value="C:cytoplasm"/>
    <property type="evidence" value="ECO:0007669"/>
    <property type="project" value="UniProtKB-SubCell"/>
</dbReference>
<dbReference type="Gene3D" id="1.10.150.340">
    <property type="entry name" value="Pyrimidine 5'-nucleotidase (UMPH-1), N-terminal domain"/>
    <property type="match status" value="1"/>
</dbReference>
<dbReference type="OrthoDB" id="4096268at2759"/>
<dbReference type="InterPro" id="IPR023214">
    <property type="entry name" value="HAD_sf"/>
</dbReference>
<dbReference type="InterPro" id="IPR036412">
    <property type="entry name" value="HAD-like_sf"/>
</dbReference>
<evidence type="ECO:0000313" key="12">
    <source>
        <dbReference type="Proteomes" id="UP000274756"/>
    </source>
</evidence>
<dbReference type="GO" id="GO:0009117">
    <property type="term" value="P:nucleotide metabolic process"/>
    <property type="evidence" value="ECO:0007669"/>
    <property type="project" value="UniProtKB-KW"/>
</dbReference>
<comment type="subcellular location">
    <subcellularLocation>
        <location evidence="9">Cytoplasm</location>
    </subcellularLocation>
</comment>
<evidence type="ECO:0000256" key="4">
    <source>
        <dbReference type="ARBA" id="ARBA00022723"/>
    </source>
</evidence>
<dbReference type="SFLD" id="SFLDS00003">
    <property type="entry name" value="Haloacid_Dehalogenase"/>
    <property type="match status" value="1"/>
</dbReference>
<dbReference type="EMBL" id="UYYG01001165">
    <property type="protein sequence ID" value="VDN58109.1"/>
    <property type="molecule type" value="Genomic_DNA"/>
</dbReference>
<dbReference type="AlphaFoldDB" id="A0A158Q480"/>
<dbReference type="Proteomes" id="UP000038040">
    <property type="component" value="Unplaced"/>
</dbReference>
<dbReference type="SUPFAM" id="SSF56784">
    <property type="entry name" value="HAD-like"/>
    <property type="match status" value="1"/>
</dbReference>
<evidence type="ECO:0000256" key="1">
    <source>
        <dbReference type="ARBA" id="ARBA00000815"/>
    </source>
</evidence>
<dbReference type="InterPro" id="IPR006434">
    <property type="entry name" value="Pyrimidine_nucleotidase_eu"/>
</dbReference>
<dbReference type="PANTHER" id="PTHR13045">
    <property type="entry name" value="5'-NUCLEOTIDASE"/>
    <property type="match status" value="1"/>
</dbReference>
<evidence type="ECO:0000313" key="10">
    <source>
        <dbReference type="EMBL" id="VDN58109.1"/>
    </source>
</evidence>
<dbReference type="Gene3D" id="3.40.50.1000">
    <property type="entry name" value="HAD superfamily/HAD-like"/>
    <property type="match status" value="1"/>
</dbReference>
<comment type="catalytic activity">
    <reaction evidence="1 9">
        <text>a ribonucleoside 5'-phosphate + H2O = a ribonucleoside + phosphate</text>
        <dbReference type="Rhea" id="RHEA:12484"/>
        <dbReference type="ChEBI" id="CHEBI:15377"/>
        <dbReference type="ChEBI" id="CHEBI:18254"/>
        <dbReference type="ChEBI" id="CHEBI:43474"/>
        <dbReference type="ChEBI" id="CHEBI:58043"/>
        <dbReference type="EC" id="3.1.3.5"/>
    </reaction>
</comment>
<name>A0A158Q480_DRAME</name>
<dbReference type="PANTHER" id="PTHR13045:SF0">
    <property type="entry name" value="7-METHYLGUANOSINE PHOSPHATE-SPECIFIC 5'-NUCLEOTIDASE"/>
    <property type="match status" value="1"/>
</dbReference>
<organism evidence="11 13">
    <name type="scientific">Dracunculus medinensis</name>
    <name type="common">Guinea worm</name>
    <dbReference type="NCBI Taxonomy" id="318479"/>
    <lineage>
        <taxon>Eukaryota</taxon>
        <taxon>Metazoa</taxon>
        <taxon>Ecdysozoa</taxon>
        <taxon>Nematoda</taxon>
        <taxon>Chromadorea</taxon>
        <taxon>Rhabditida</taxon>
        <taxon>Spirurina</taxon>
        <taxon>Dracunculoidea</taxon>
        <taxon>Dracunculidae</taxon>
        <taxon>Dracunculus</taxon>
    </lineage>
</organism>
<dbReference type="GO" id="GO:0000287">
    <property type="term" value="F:magnesium ion binding"/>
    <property type="evidence" value="ECO:0007669"/>
    <property type="project" value="InterPro"/>
</dbReference>
<dbReference type="WBParaSite" id="DME_0000419901-mRNA-1">
    <property type="protein sequence ID" value="DME_0000419901-mRNA-1"/>
    <property type="gene ID" value="DME_0000419901"/>
</dbReference>